<gene>
    <name evidence="2" type="ORF">PUN28_014281</name>
</gene>
<evidence type="ECO:0000313" key="3">
    <source>
        <dbReference type="Proteomes" id="UP001430953"/>
    </source>
</evidence>
<feature type="compositionally biased region" description="Basic residues" evidence="1">
    <location>
        <begin position="18"/>
        <end position="45"/>
    </location>
</feature>
<feature type="region of interest" description="Disordered" evidence="1">
    <location>
        <begin position="62"/>
        <end position="87"/>
    </location>
</feature>
<feature type="region of interest" description="Disordered" evidence="1">
    <location>
        <begin position="1"/>
        <end position="45"/>
    </location>
</feature>
<comment type="caution">
    <text evidence="2">The sequence shown here is derived from an EMBL/GenBank/DDBJ whole genome shotgun (WGS) entry which is preliminary data.</text>
</comment>
<dbReference type="EMBL" id="JADYXP020000015">
    <property type="protein sequence ID" value="KAL0109076.1"/>
    <property type="molecule type" value="Genomic_DNA"/>
</dbReference>
<dbReference type="AlphaFoldDB" id="A0AAW2F300"/>
<reference evidence="2 3" key="1">
    <citation type="submission" date="2023-03" db="EMBL/GenBank/DDBJ databases">
        <title>High recombination rates correlate with genetic variation in Cardiocondyla obscurior ants.</title>
        <authorList>
            <person name="Errbii M."/>
        </authorList>
    </citation>
    <scope>NUCLEOTIDE SEQUENCE [LARGE SCALE GENOMIC DNA]</scope>
    <source>
        <strain evidence="2">Alpha-2009</strain>
        <tissue evidence="2">Whole body</tissue>
    </source>
</reference>
<evidence type="ECO:0000313" key="2">
    <source>
        <dbReference type="EMBL" id="KAL0109076.1"/>
    </source>
</evidence>
<evidence type="ECO:0000256" key="1">
    <source>
        <dbReference type="SAM" id="MobiDB-lite"/>
    </source>
</evidence>
<organism evidence="2 3">
    <name type="scientific">Cardiocondyla obscurior</name>
    <dbReference type="NCBI Taxonomy" id="286306"/>
    <lineage>
        <taxon>Eukaryota</taxon>
        <taxon>Metazoa</taxon>
        <taxon>Ecdysozoa</taxon>
        <taxon>Arthropoda</taxon>
        <taxon>Hexapoda</taxon>
        <taxon>Insecta</taxon>
        <taxon>Pterygota</taxon>
        <taxon>Neoptera</taxon>
        <taxon>Endopterygota</taxon>
        <taxon>Hymenoptera</taxon>
        <taxon>Apocrita</taxon>
        <taxon>Aculeata</taxon>
        <taxon>Formicoidea</taxon>
        <taxon>Formicidae</taxon>
        <taxon>Myrmicinae</taxon>
        <taxon>Cardiocondyla</taxon>
    </lineage>
</organism>
<sequence length="87" mass="9716">MQARSVGRNGDGSFRGSLGKKKKKEKEKRKGKKRNHRKMFGLFTRKQRMKCLTNAILQLPGAFSSFTTPSGRSRSPGSCSARAREGK</sequence>
<feature type="compositionally biased region" description="Low complexity" evidence="1">
    <location>
        <begin position="69"/>
        <end position="81"/>
    </location>
</feature>
<keyword evidence="3" id="KW-1185">Reference proteome</keyword>
<dbReference type="Proteomes" id="UP001430953">
    <property type="component" value="Unassembled WGS sequence"/>
</dbReference>
<accession>A0AAW2F300</accession>
<protein>
    <submittedName>
        <fullName evidence="2">Uncharacterized protein</fullName>
    </submittedName>
</protein>
<name>A0AAW2F300_9HYME</name>
<proteinExistence type="predicted"/>